<dbReference type="SUPFAM" id="SSF54637">
    <property type="entry name" value="Thioesterase/thiol ester dehydrase-isomerase"/>
    <property type="match status" value="1"/>
</dbReference>
<evidence type="ECO:0000259" key="1">
    <source>
        <dbReference type="Pfam" id="PF03061"/>
    </source>
</evidence>
<name>A0A2R8AIM7_9RHOB</name>
<keyword evidence="3" id="KW-1185">Reference proteome</keyword>
<sequence>MTDLSNDAETRLRNSFAAQSLMTFAGAEVDRCAHGLFRISSPIPNDMRQQHDFGHAALTFALGDTAAGYAAMSVMRPDQEVLTAEMKIQLLAPAKGQRLVAEGRIIKAGRRLIPVEADVWAEDGDKTTHIARLIGTMIPVDIPVAAT</sequence>
<dbReference type="Pfam" id="PF03061">
    <property type="entry name" value="4HBT"/>
    <property type="match status" value="1"/>
</dbReference>
<evidence type="ECO:0000313" key="3">
    <source>
        <dbReference type="Proteomes" id="UP000244911"/>
    </source>
</evidence>
<protein>
    <recommendedName>
        <fullName evidence="1">Thioesterase domain-containing protein</fullName>
    </recommendedName>
</protein>
<feature type="domain" description="Thioesterase" evidence="1">
    <location>
        <begin position="55"/>
        <end position="126"/>
    </location>
</feature>
<gene>
    <name evidence="2" type="ORF">ALP8811_00872</name>
</gene>
<dbReference type="CDD" id="cd03443">
    <property type="entry name" value="PaaI_thioesterase"/>
    <property type="match status" value="1"/>
</dbReference>
<dbReference type="RefSeq" id="WP_181363685.1">
    <property type="nucleotide sequence ID" value="NZ_OMOI01000001.1"/>
</dbReference>
<dbReference type="Gene3D" id="3.10.129.10">
    <property type="entry name" value="Hotdog Thioesterase"/>
    <property type="match status" value="1"/>
</dbReference>
<dbReference type="GO" id="GO:0016790">
    <property type="term" value="F:thiolester hydrolase activity"/>
    <property type="evidence" value="ECO:0007669"/>
    <property type="project" value="UniProtKB-ARBA"/>
</dbReference>
<evidence type="ECO:0000313" key="2">
    <source>
        <dbReference type="EMBL" id="SPF75878.1"/>
    </source>
</evidence>
<dbReference type="AlphaFoldDB" id="A0A2R8AIM7"/>
<accession>A0A2R8AIM7</accession>
<dbReference type="InterPro" id="IPR006683">
    <property type="entry name" value="Thioestr_dom"/>
</dbReference>
<dbReference type="InterPro" id="IPR029069">
    <property type="entry name" value="HotDog_dom_sf"/>
</dbReference>
<reference evidence="2 3" key="1">
    <citation type="submission" date="2018-03" db="EMBL/GenBank/DDBJ databases">
        <authorList>
            <person name="Keele B.F."/>
        </authorList>
    </citation>
    <scope>NUCLEOTIDE SEQUENCE [LARGE SCALE GENOMIC DNA]</scope>
    <source>
        <strain evidence="2 3">CECT 8811</strain>
    </source>
</reference>
<dbReference type="EMBL" id="OMOI01000001">
    <property type="protein sequence ID" value="SPF75878.1"/>
    <property type="molecule type" value="Genomic_DNA"/>
</dbReference>
<dbReference type="Proteomes" id="UP000244911">
    <property type="component" value="Unassembled WGS sequence"/>
</dbReference>
<organism evidence="2 3">
    <name type="scientific">Aliiroseovarius pelagivivens</name>
    <dbReference type="NCBI Taxonomy" id="1639690"/>
    <lineage>
        <taxon>Bacteria</taxon>
        <taxon>Pseudomonadati</taxon>
        <taxon>Pseudomonadota</taxon>
        <taxon>Alphaproteobacteria</taxon>
        <taxon>Rhodobacterales</taxon>
        <taxon>Paracoccaceae</taxon>
        <taxon>Aliiroseovarius</taxon>
    </lineage>
</organism>
<proteinExistence type="predicted"/>